<accession>A0ABQ0GQB0</accession>
<name>A0ABQ0GQB0_9PEZI</name>
<dbReference type="EMBL" id="BAAFSV010000006">
    <property type="protein sequence ID" value="GAB1319933.1"/>
    <property type="molecule type" value="Genomic_DNA"/>
</dbReference>
<organism evidence="1 2">
    <name type="scientific">Madurella fahalii</name>
    <dbReference type="NCBI Taxonomy" id="1157608"/>
    <lineage>
        <taxon>Eukaryota</taxon>
        <taxon>Fungi</taxon>
        <taxon>Dikarya</taxon>
        <taxon>Ascomycota</taxon>
        <taxon>Pezizomycotina</taxon>
        <taxon>Sordariomycetes</taxon>
        <taxon>Sordariomycetidae</taxon>
        <taxon>Sordariales</taxon>
        <taxon>Sordariales incertae sedis</taxon>
        <taxon>Madurella</taxon>
    </lineage>
</organism>
<dbReference type="GeneID" id="98180885"/>
<gene>
    <name evidence="1" type="ORF">MFIFM68171_10143</name>
</gene>
<evidence type="ECO:0000313" key="1">
    <source>
        <dbReference type="EMBL" id="GAB1319933.1"/>
    </source>
</evidence>
<protein>
    <submittedName>
        <fullName evidence="1">Uncharacterized protein</fullName>
    </submittedName>
</protein>
<dbReference type="Proteomes" id="UP001628179">
    <property type="component" value="Unassembled WGS sequence"/>
</dbReference>
<dbReference type="RefSeq" id="XP_070921663.1">
    <property type="nucleotide sequence ID" value="XM_071065562.1"/>
</dbReference>
<keyword evidence="2" id="KW-1185">Reference proteome</keyword>
<reference evidence="1 2" key="1">
    <citation type="submission" date="2024-09" db="EMBL/GenBank/DDBJ databases">
        <title>Itraconazole resistance in Madurella fahalii resulting from another homologue of gene encoding cytochrome P450 14-alpha sterol demethylase (CYP51).</title>
        <authorList>
            <person name="Yoshioka I."/>
            <person name="Fahal A.H."/>
            <person name="Kaneko S."/>
            <person name="Yaguchi T."/>
        </authorList>
    </citation>
    <scope>NUCLEOTIDE SEQUENCE [LARGE SCALE GENOMIC DNA]</scope>
    <source>
        <strain evidence="1 2">IFM 68171</strain>
    </source>
</reference>
<sequence>MLKLYTRTTILVDLHFTIYWESGRCGQQFPPAAFAVDVITESPDLFLQSLDLSCLDRIRAATKYTIYSFGKPVNYEAERSLIWKGLEDSRLSMRGLNATEFDNQLKLMRKRGYQDHIRVEMAVEIEAGDELRNRA</sequence>
<evidence type="ECO:0000313" key="2">
    <source>
        <dbReference type="Proteomes" id="UP001628179"/>
    </source>
</evidence>
<proteinExistence type="predicted"/>
<comment type="caution">
    <text evidence="1">The sequence shown here is derived from an EMBL/GenBank/DDBJ whole genome shotgun (WGS) entry which is preliminary data.</text>
</comment>